<evidence type="ECO:0000313" key="2">
    <source>
        <dbReference type="EMBL" id="GAX83658.1"/>
    </source>
</evidence>
<dbReference type="EMBL" id="BEGY01000104">
    <property type="protein sequence ID" value="GAX83658.1"/>
    <property type="molecule type" value="Genomic_DNA"/>
</dbReference>
<evidence type="ECO:0000256" key="1">
    <source>
        <dbReference type="SAM" id="Phobius"/>
    </source>
</evidence>
<organism evidence="2 3">
    <name type="scientific">Chlamydomonas eustigma</name>
    <dbReference type="NCBI Taxonomy" id="1157962"/>
    <lineage>
        <taxon>Eukaryota</taxon>
        <taxon>Viridiplantae</taxon>
        <taxon>Chlorophyta</taxon>
        <taxon>core chlorophytes</taxon>
        <taxon>Chlorophyceae</taxon>
        <taxon>CS clade</taxon>
        <taxon>Chlamydomonadales</taxon>
        <taxon>Chlamydomonadaceae</taxon>
        <taxon>Chlamydomonas</taxon>
    </lineage>
</organism>
<keyword evidence="1" id="KW-0472">Membrane</keyword>
<dbReference type="OrthoDB" id="273823at2759"/>
<evidence type="ECO:0000313" key="3">
    <source>
        <dbReference type="Proteomes" id="UP000232323"/>
    </source>
</evidence>
<keyword evidence="3" id="KW-1185">Reference proteome</keyword>
<reference evidence="2 3" key="1">
    <citation type="submission" date="2017-08" db="EMBL/GenBank/DDBJ databases">
        <title>Acidophilic green algal genome provides insights into adaptation to an acidic environment.</title>
        <authorList>
            <person name="Hirooka S."/>
            <person name="Hirose Y."/>
            <person name="Kanesaki Y."/>
            <person name="Higuchi S."/>
            <person name="Fujiwara T."/>
            <person name="Onuma R."/>
            <person name="Era A."/>
            <person name="Ohbayashi R."/>
            <person name="Uzuka A."/>
            <person name="Nozaki H."/>
            <person name="Yoshikawa H."/>
            <person name="Miyagishima S.Y."/>
        </authorList>
    </citation>
    <scope>NUCLEOTIDE SEQUENCE [LARGE SCALE GENOMIC DNA]</scope>
    <source>
        <strain evidence="2 3">NIES-2499</strain>
    </source>
</reference>
<keyword evidence="1" id="KW-0812">Transmembrane</keyword>
<proteinExistence type="predicted"/>
<dbReference type="InterPro" id="IPR011042">
    <property type="entry name" value="6-blade_b-propeller_TolB-like"/>
</dbReference>
<dbReference type="Gene3D" id="2.120.10.30">
    <property type="entry name" value="TolB, C-terminal domain"/>
    <property type="match status" value="1"/>
</dbReference>
<dbReference type="SUPFAM" id="SSF63825">
    <property type="entry name" value="YWTD domain"/>
    <property type="match status" value="1"/>
</dbReference>
<protein>
    <submittedName>
        <fullName evidence="2">Uncharacterized protein</fullName>
    </submittedName>
</protein>
<sequence length="389" mass="41440">MVIEMLRSPSWITAVCVIVFFPKYNMLCAAAYEVITVYHGNPSAGPIIPYYMAVDVFNQRIFVTDHALPAIYVFRGFSDDGSLGKAELFAGNPEIPGWQDGPRLQPSTSASGPAAVLNGRRVPSSQSALFSRPEGICHDPSGNLFVLDHGEYTDPLNNITHLYCLLRRIDAVTGLVTTVAGDRTSSRSKDGSGSNATFSTGTLDLKCDSSGTLWIADRSSGGAVRKVMCVGEDCGGTPPPSEPPSHHAAGLFSYALWAFAILGMATTILVGAQAVDKASGQYMRYTISQLYSKWAGPGPQPHAFNITTIEVLEADGQTTILDTSTALLGDEVVQAAAVEPSITMAVNSSLTSERCYDQGTDACADLLGLPGTKTHHQKTNDDTKPLIEL</sequence>
<gene>
    <name evidence="2" type="ORF">CEUSTIGMA_g11083.t1</name>
</gene>
<comment type="caution">
    <text evidence="2">The sequence shown here is derived from an EMBL/GenBank/DDBJ whole genome shotgun (WGS) entry which is preliminary data.</text>
</comment>
<name>A0A250XKQ6_9CHLO</name>
<accession>A0A250XKQ6</accession>
<keyword evidence="1" id="KW-1133">Transmembrane helix</keyword>
<dbReference type="Proteomes" id="UP000232323">
    <property type="component" value="Unassembled WGS sequence"/>
</dbReference>
<feature type="transmembrane region" description="Helical" evidence="1">
    <location>
        <begin position="251"/>
        <end position="275"/>
    </location>
</feature>
<dbReference type="AlphaFoldDB" id="A0A250XKQ6"/>